<gene>
    <name evidence="1" type="ORF">UFOPK1843_00940</name>
</gene>
<accession>A0A6J6HW96</accession>
<organism evidence="1">
    <name type="scientific">freshwater metagenome</name>
    <dbReference type="NCBI Taxonomy" id="449393"/>
    <lineage>
        <taxon>unclassified sequences</taxon>
        <taxon>metagenomes</taxon>
        <taxon>ecological metagenomes</taxon>
    </lineage>
</organism>
<sequence>MLFNRLPKAVLWDMDGTLIDSEPHWLHSERELARVHDFDWTEEDSKSMVGLSLSESSRIFREKTGTHLSHEEIINHLTASVSAGLEREIIWRPGAKELLKELRRKGVKTALVTMSLRSMALQVVDAMGFKAFDVVVAGDDVVHGKPNAEPYLKAAALLGENPADCVAFEDSISGILSAEAAGTKAVGIPNVMIIPAREGRILWETLEGKSIKDLRKLFA</sequence>
<proteinExistence type="predicted"/>
<reference evidence="1" key="1">
    <citation type="submission" date="2020-05" db="EMBL/GenBank/DDBJ databases">
        <authorList>
            <person name="Chiriac C."/>
            <person name="Salcher M."/>
            <person name="Ghai R."/>
            <person name="Kavagutti S V."/>
        </authorList>
    </citation>
    <scope>NUCLEOTIDE SEQUENCE</scope>
</reference>
<dbReference type="Pfam" id="PF00702">
    <property type="entry name" value="Hydrolase"/>
    <property type="match status" value="1"/>
</dbReference>
<dbReference type="SFLD" id="SFLDG01129">
    <property type="entry name" value="C1.5:_HAD__Beta-PGM__Phosphata"/>
    <property type="match status" value="1"/>
</dbReference>
<dbReference type="InterPro" id="IPR036412">
    <property type="entry name" value="HAD-like_sf"/>
</dbReference>
<dbReference type="SUPFAM" id="SSF56784">
    <property type="entry name" value="HAD-like"/>
    <property type="match status" value="1"/>
</dbReference>
<dbReference type="InterPro" id="IPR006439">
    <property type="entry name" value="HAD-SF_hydro_IA"/>
</dbReference>
<dbReference type="InterPro" id="IPR023198">
    <property type="entry name" value="PGP-like_dom2"/>
</dbReference>
<dbReference type="PANTHER" id="PTHR18901:SF38">
    <property type="entry name" value="PSEUDOURIDINE-5'-PHOSPHATASE"/>
    <property type="match status" value="1"/>
</dbReference>
<dbReference type="NCBIfam" id="TIGR01509">
    <property type="entry name" value="HAD-SF-IA-v3"/>
    <property type="match status" value="1"/>
</dbReference>
<dbReference type="Gene3D" id="1.10.150.240">
    <property type="entry name" value="Putative phosphatase, domain 2"/>
    <property type="match status" value="1"/>
</dbReference>
<dbReference type="SFLD" id="SFLDS00003">
    <property type="entry name" value="Haloacid_Dehalogenase"/>
    <property type="match status" value="1"/>
</dbReference>
<dbReference type="Gene3D" id="3.40.50.1000">
    <property type="entry name" value="HAD superfamily/HAD-like"/>
    <property type="match status" value="1"/>
</dbReference>
<dbReference type="AlphaFoldDB" id="A0A6J6HW96"/>
<dbReference type="SFLD" id="SFLDG01135">
    <property type="entry name" value="C1.5.6:_HAD__Beta-PGM__Phospha"/>
    <property type="match status" value="1"/>
</dbReference>
<dbReference type="InterPro" id="IPR023214">
    <property type="entry name" value="HAD_sf"/>
</dbReference>
<evidence type="ECO:0000313" key="1">
    <source>
        <dbReference type="EMBL" id="CAB4612728.1"/>
    </source>
</evidence>
<dbReference type="PANTHER" id="PTHR18901">
    <property type="entry name" value="2-DEOXYGLUCOSE-6-PHOSPHATE PHOSPHATASE 2"/>
    <property type="match status" value="1"/>
</dbReference>
<dbReference type="EMBL" id="CAEZUR010000077">
    <property type="protein sequence ID" value="CAB4612728.1"/>
    <property type="molecule type" value="Genomic_DNA"/>
</dbReference>
<protein>
    <submittedName>
        <fullName evidence="1">Unannotated protein</fullName>
    </submittedName>
</protein>
<name>A0A6J6HW96_9ZZZZ</name>
<dbReference type="CDD" id="cd07505">
    <property type="entry name" value="HAD_BPGM-like"/>
    <property type="match status" value="1"/>
</dbReference>